<dbReference type="PANTHER" id="PTHR15710">
    <property type="entry name" value="E3 UBIQUITIN-PROTEIN LIGASE PRAJA"/>
    <property type="match status" value="1"/>
</dbReference>
<keyword evidence="2 4" id="KW-0863">Zinc-finger</keyword>
<keyword evidence="1" id="KW-0479">Metal-binding</keyword>
<evidence type="ECO:0000256" key="1">
    <source>
        <dbReference type="ARBA" id="ARBA00022723"/>
    </source>
</evidence>
<dbReference type="InterPro" id="IPR013083">
    <property type="entry name" value="Znf_RING/FYVE/PHD"/>
</dbReference>
<dbReference type="AlphaFoldDB" id="A0ABC8VM33"/>
<reference evidence="8" key="1">
    <citation type="submission" date="2024-06" db="EMBL/GenBank/DDBJ databases">
        <authorList>
            <person name="Ryan C."/>
        </authorList>
    </citation>
    <scope>NUCLEOTIDE SEQUENCE [LARGE SCALE GENOMIC DNA]</scope>
</reference>
<dbReference type="FunFam" id="3.30.40.10:FF:000793">
    <property type="entry name" value="E3 ubiquitin-protein ligase SGR9 amyloplastic"/>
    <property type="match status" value="1"/>
</dbReference>
<proteinExistence type="predicted"/>
<evidence type="ECO:0000259" key="6">
    <source>
        <dbReference type="PROSITE" id="PS50089"/>
    </source>
</evidence>
<gene>
    <name evidence="7" type="ORF">URODEC1_LOCUS4832</name>
</gene>
<dbReference type="PANTHER" id="PTHR15710:SF233">
    <property type="entry name" value="RING-TYPE DOMAIN-CONTAINING PROTEIN"/>
    <property type="match status" value="1"/>
</dbReference>
<evidence type="ECO:0000256" key="2">
    <source>
        <dbReference type="ARBA" id="ARBA00022771"/>
    </source>
</evidence>
<dbReference type="EMBL" id="OZ075120">
    <property type="protein sequence ID" value="CAL4893530.1"/>
    <property type="molecule type" value="Genomic_DNA"/>
</dbReference>
<dbReference type="Gene3D" id="3.30.40.10">
    <property type="entry name" value="Zinc/RING finger domain, C3HC4 (zinc finger)"/>
    <property type="match status" value="1"/>
</dbReference>
<dbReference type="SUPFAM" id="SSF57850">
    <property type="entry name" value="RING/U-box"/>
    <property type="match status" value="1"/>
</dbReference>
<dbReference type="Pfam" id="PF13639">
    <property type="entry name" value="zf-RING_2"/>
    <property type="match status" value="1"/>
</dbReference>
<dbReference type="Proteomes" id="UP001497457">
    <property type="component" value="Chromosome 10rd"/>
</dbReference>
<evidence type="ECO:0000256" key="5">
    <source>
        <dbReference type="SAM" id="MobiDB-lite"/>
    </source>
</evidence>
<organism evidence="7 8">
    <name type="scientific">Urochloa decumbens</name>
    <dbReference type="NCBI Taxonomy" id="240449"/>
    <lineage>
        <taxon>Eukaryota</taxon>
        <taxon>Viridiplantae</taxon>
        <taxon>Streptophyta</taxon>
        <taxon>Embryophyta</taxon>
        <taxon>Tracheophyta</taxon>
        <taxon>Spermatophyta</taxon>
        <taxon>Magnoliopsida</taxon>
        <taxon>Liliopsida</taxon>
        <taxon>Poales</taxon>
        <taxon>Poaceae</taxon>
        <taxon>PACMAD clade</taxon>
        <taxon>Panicoideae</taxon>
        <taxon>Panicodae</taxon>
        <taxon>Paniceae</taxon>
        <taxon>Melinidinae</taxon>
        <taxon>Urochloa</taxon>
    </lineage>
</organism>
<dbReference type="InterPro" id="IPR001841">
    <property type="entry name" value="Znf_RING"/>
</dbReference>
<keyword evidence="3" id="KW-0862">Zinc</keyword>
<sequence>MEASHSHGHQSQPPSAPSSSETLMAALLNVPASQLPSLARALAADSRRLRCRLAFLLLSPPHFARALARLRSMPLHAKAALLGRALLRSLLLLLPALCPAAADAHGGGGWRHHHLLLRQPELDAALLLLAMCDAYSPAAASASSASPVVDWRAVIVDDVVSTTLSVSGLGLGGGATPWAALAPHVDAAAKCRRFADVVASSGAAGVAAEKDGGASGAAAHAAVLALPDAPGDGSPCAICREVMTLASGLRGAGAGGVCALRPCGHRFHWRCALRWLARRNTCPCCRAELPAQDAAVETRRLWRAVEKVARGG</sequence>
<dbReference type="SMART" id="SM00184">
    <property type="entry name" value="RING"/>
    <property type="match status" value="1"/>
</dbReference>
<accession>A0ABC8VM33</accession>
<feature type="compositionally biased region" description="Low complexity" evidence="5">
    <location>
        <begin position="9"/>
        <end position="20"/>
    </location>
</feature>
<keyword evidence="8" id="KW-1185">Reference proteome</keyword>
<evidence type="ECO:0000256" key="4">
    <source>
        <dbReference type="PROSITE-ProRule" id="PRU00175"/>
    </source>
</evidence>
<reference evidence="7 8" key="2">
    <citation type="submission" date="2024-10" db="EMBL/GenBank/DDBJ databases">
        <authorList>
            <person name="Ryan C."/>
        </authorList>
    </citation>
    <scope>NUCLEOTIDE SEQUENCE [LARGE SCALE GENOMIC DNA]</scope>
</reference>
<dbReference type="PROSITE" id="PS50089">
    <property type="entry name" value="ZF_RING_2"/>
    <property type="match status" value="1"/>
</dbReference>
<feature type="domain" description="RING-type" evidence="6">
    <location>
        <begin position="236"/>
        <end position="286"/>
    </location>
</feature>
<evidence type="ECO:0000313" key="8">
    <source>
        <dbReference type="Proteomes" id="UP001497457"/>
    </source>
</evidence>
<evidence type="ECO:0000256" key="3">
    <source>
        <dbReference type="ARBA" id="ARBA00022833"/>
    </source>
</evidence>
<dbReference type="GO" id="GO:0008270">
    <property type="term" value="F:zinc ion binding"/>
    <property type="evidence" value="ECO:0007669"/>
    <property type="project" value="UniProtKB-KW"/>
</dbReference>
<name>A0ABC8VM33_9POAL</name>
<feature type="region of interest" description="Disordered" evidence="5">
    <location>
        <begin position="1"/>
        <end position="20"/>
    </location>
</feature>
<evidence type="ECO:0000313" key="7">
    <source>
        <dbReference type="EMBL" id="CAL4893530.1"/>
    </source>
</evidence>
<protein>
    <recommendedName>
        <fullName evidence="6">RING-type domain-containing protein</fullName>
    </recommendedName>
</protein>